<dbReference type="InterPro" id="IPR002683">
    <property type="entry name" value="PsbP_C"/>
</dbReference>
<dbReference type="PANTHER" id="PTHR31407">
    <property type="match status" value="1"/>
</dbReference>
<feature type="compositionally biased region" description="Basic residues" evidence="1">
    <location>
        <begin position="12"/>
        <end position="22"/>
    </location>
</feature>
<keyword evidence="4" id="KW-1185">Reference proteome</keyword>
<dbReference type="Gene3D" id="3.40.1000.10">
    <property type="entry name" value="Mog1/PsbP, alpha/beta/alpha sandwich"/>
    <property type="match status" value="1"/>
</dbReference>
<dbReference type="InParanoid" id="C1E3H7"/>
<dbReference type="STRING" id="296587.C1E3H7"/>
<protein>
    <recommendedName>
        <fullName evidence="2">PsbP C-terminal domain-containing protein</fullName>
    </recommendedName>
</protein>
<feature type="compositionally biased region" description="Basic and acidic residues" evidence="1">
    <location>
        <begin position="76"/>
        <end position="86"/>
    </location>
</feature>
<dbReference type="EMBL" id="CP001325">
    <property type="protein sequence ID" value="ACO62939.1"/>
    <property type="molecule type" value="Genomic_DNA"/>
</dbReference>
<dbReference type="Pfam" id="PF01789">
    <property type="entry name" value="PsbP"/>
    <property type="match status" value="1"/>
</dbReference>
<dbReference type="OrthoDB" id="496416at2759"/>
<dbReference type="GeneID" id="8242582"/>
<evidence type="ECO:0000259" key="2">
    <source>
        <dbReference type="Pfam" id="PF01789"/>
    </source>
</evidence>
<sequence length="301" mass="32168">MTRTNPSQMSHARPHSNRRGRATKTTTITMHALVGTPVTLASTRRALTPRRGATEGRRAARRPSAPEAASSAKASGRPDDDGTIGRREGIGLAALAAASIANPQSARAAYGGATLGDVDVGPSVAATELSLYKRSFRERFETSISSGTHDYSFKYPKDSWKPDIVSLNDGKLYGVDLRFSSPSEGKLCTHVLPFVDKDSLKDVGSPAVALDRFVELIGAFWDENGFGVPGGNAGVVKSTKTVAKDGVVYYQYELDKPHNLISAAVTDGQLYVINASAANERQWAAGEANLRNIVESFYVPP</sequence>
<accession>C1E3H7</accession>
<dbReference type="KEGG" id="mis:MICPUN_57686"/>
<feature type="domain" description="PsbP C-terminal" evidence="2">
    <location>
        <begin position="148"/>
        <end position="299"/>
    </location>
</feature>
<dbReference type="Proteomes" id="UP000002009">
    <property type="component" value="Chromosome 4"/>
</dbReference>
<feature type="region of interest" description="Disordered" evidence="1">
    <location>
        <begin position="1"/>
        <end position="24"/>
    </location>
</feature>
<evidence type="ECO:0000256" key="1">
    <source>
        <dbReference type="SAM" id="MobiDB-lite"/>
    </source>
</evidence>
<feature type="region of interest" description="Disordered" evidence="1">
    <location>
        <begin position="36"/>
        <end position="86"/>
    </location>
</feature>
<dbReference type="PANTHER" id="PTHR31407:SF38">
    <property type="entry name" value="PSBP DOMAIN-CONTAINING PROTEIN 4, CHLOROPLASTIC"/>
    <property type="match status" value="1"/>
</dbReference>
<dbReference type="AlphaFoldDB" id="C1E3H7"/>
<dbReference type="SUPFAM" id="SSF55724">
    <property type="entry name" value="Mog1p/PsbP-like"/>
    <property type="match status" value="1"/>
</dbReference>
<dbReference type="GO" id="GO:0015979">
    <property type="term" value="P:photosynthesis"/>
    <property type="evidence" value="ECO:0007669"/>
    <property type="project" value="InterPro"/>
</dbReference>
<dbReference type="RefSeq" id="XP_002501681.1">
    <property type="nucleotide sequence ID" value="XM_002501635.1"/>
</dbReference>
<dbReference type="GO" id="GO:0019898">
    <property type="term" value="C:extrinsic component of membrane"/>
    <property type="evidence" value="ECO:0007669"/>
    <property type="project" value="InterPro"/>
</dbReference>
<dbReference type="GO" id="GO:0009654">
    <property type="term" value="C:photosystem II oxygen evolving complex"/>
    <property type="evidence" value="ECO:0007669"/>
    <property type="project" value="InterPro"/>
</dbReference>
<gene>
    <name evidence="3" type="ORF">MICPUN_57686</name>
</gene>
<name>C1E3H7_MICCC</name>
<organism evidence="3 4">
    <name type="scientific">Micromonas commoda (strain RCC299 / NOUM17 / CCMP2709)</name>
    <name type="common">Picoplanktonic green alga</name>
    <dbReference type="NCBI Taxonomy" id="296587"/>
    <lineage>
        <taxon>Eukaryota</taxon>
        <taxon>Viridiplantae</taxon>
        <taxon>Chlorophyta</taxon>
        <taxon>Mamiellophyceae</taxon>
        <taxon>Mamiellales</taxon>
        <taxon>Mamiellaceae</taxon>
        <taxon>Micromonas</taxon>
    </lineage>
</organism>
<feature type="compositionally biased region" description="Polar residues" evidence="1">
    <location>
        <begin position="1"/>
        <end position="10"/>
    </location>
</feature>
<proteinExistence type="predicted"/>
<dbReference type="InterPro" id="IPR016123">
    <property type="entry name" value="Mog1/PsbP_a/b/a-sand"/>
</dbReference>
<evidence type="ECO:0000313" key="3">
    <source>
        <dbReference type="EMBL" id="ACO62939.1"/>
    </source>
</evidence>
<feature type="compositionally biased region" description="Low complexity" evidence="1">
    <location>
        <begin position="62"/>
        <end position="75"/>
    </location>
</feature>
<evidence type="ECO:0000313" key="4">
    <source>
        <dbReference type="Proteomes" id="UP000002009"/>
    </source>
</evidence>
<reference evidence="3 4" key="1">
    <citation type="journal article" date="2009" name="Science">
        <title>Green evolution and dynamic adaptations revealed by genomes of the marine picoeukaryotes Micromonas.</title>
        <authorList>
            <person name="Worden A.Z."/>
            <person name="Lee J.H."/>
            <person name="Mock T."/>
            <person name="Rouze P."/>
            <person name="Simmons M.P."/>
            <person name="Aerts A.L."/>
            <person name="Allen A.E."/>
            <person name="Cuvelier M.L."/>
            <person name="Derelle E."/>
            <person name="Everett M.V."/>
            <person name="Foulon E."/>
            <person name="Grimwood J."/>
            <person name="Gundlach H."/>
            <person name="Henrissat B."/>
            <person name="Napoli C."/>
            <person name="McDonald S.M."/>
            <person name="Parker M.S."/>
            <person name="Rombauts S."/>
            <person name="Salamov A."/>
            <person name="Von Dassow P."/>
            <person name="Badger J.H."/>
            <person name="Coutinho P.M."/>
            <person name="Demir E."/>
            <person name="Dubchak I."/>
            <person name="Gentemann C."/>
            <person name="Eikrem W."/>
            <person name="Gready J.E."/>
            <person name="John U."/>
            <person name="Lanier W."/>
            <person name="Lindquist E.A."/>
            <person name="Lucas S."/>
            <person name="Mayer K.F."/>
            <person name="Moreau H."/>
            <person name="Not F."/>
            <person name="Otillar R."/>
            <person name="Panaud O."/>
            <person name="Pangilinan J."/>
            <person name="Paulsen I."/>
            <person name="Piegu B."/>
            <person name="Poliakov A."/>
            <person name="Robbens S."/>
            <person name="Schmutz J."/>
            <person name="Toulza E."/>
            <person name="Wyss T."/>
            <person name="Zelensky A."/>
            <person name="Zhou K."/>
            <person name="Armbrust E.V."/>
            <person name="Bhattacharya D."/>
            <person name="Goodenough U.W."/>
            <person name="Van de Peer Y."/>
            <person name="Grigoriev I.V."/>
        </authorList>
    </citation>
    <scope>NUCLEOTIDE SEQUENCE [LARGE SCALE GENOMIC DNA]</scope>
    <source>
        <strain evidence="4">RCC299 / NOUM17</strain>
    </source>
</reference>
<dbReference type="GO" id="GO:0005509">
    <property type="term" value="F:calcium ion binding"/>
    <property type="evidence" value="ECO:0007669"/>
    <property type="project" value="InterPro"/>
</dbReference>